<organism evidence="2 3">
    <name type="scientific">Acetoanaerobium noterae</name>
    <dbReference type="NCBI Taxonomy" id="745369"/>
    <lineage>
        <taxon>Bacteria</taxon>
        <taxon>Bacillati</taxon>
        <taxon>Bacillota</taxon>
        <taxon>Clostridia</taxon>
        <taxon>Peptostreptococcales</taxon>
        <taxon>Filifactoraceae</taxon>
        <taxon>Acetoanaerobium</taxon>
    </lineage>
</organism>
<name>A0A1T5B0B1_9FIRM</name>
<dbReference type="EMBL" id="FUYN01000002">
    <property type="protein sequence ID" value="SKB40646.1"/>
    <property type="molecule type" value="Genomic_DNA"/>
</dbReference>
<proteinExistence type="predicted"/>
<dbReference type="InterPro" id="IPR000835">
    <property type="entry name" value="HTH_MarR-typ"/>
</dbReference>
<accession>A0A1T5B0B1</accession>
<evidence type="ECO:0000259" key="1">
    <source>
        <dbReference type="Pfam" id="PF12802"/>
    </source>
</evidence>
<protein>
    <submittedName>
        <fullName evidence="2">MarR family protein</fullName>
    </submittedName>
</protein>
<gene>
    <name evidence="2" type="ORF">SAMN02745120_1324</name>
</gene>
<reference evidence="3" key="1">
    <citation type="submission" date="2017-02" db="EMBL/GenBank/DDBJ databases">
        <authorList>
            <person name="Varghese N."/>
            <person name="Submissions S."/>
        </authorList>
    </citation>
    <scope>NUCLEOTIDE SEQUENCE [LARGE SCALE GENOMIC DNA]</scope>
    <source>
        <strain evidence="3">ATCC 35199</strain>
    </source>
</reference>
<evidence type="ECO:0000313" key="2">
    <source>
        <dbReference type="EMBL" id="SKB40646.1"/>
    </source>
</evidence>
<dbReference type="AlphaFoldDB" id="A0A1T5B0B1"/>
<keyword evidence="3" id="KW-1185">Reference proteome</keyword>
<dbReference type="InterPro" id="IPR011991">
    <property type="entry name" value="ArsR-like_HTH"/>
</dbReference>
<dbReference type="SUPFAM" id="SSF46785">
    <property type="entry name" value="Winged helix' DNA-binding domain"/>
    <property type="match status" value="1"/>
</dbReference>
<dbReference type="GO" id="GO:0003700">
    <property type="term" value="F:DNA-binding transcription factor activity"/>
    <property type="evidence" value="ECO:0007669"/>
    <property type="project" value="InterPro"/>
</dbReference>
<dbReference type="OrthoDB" id="2004745at2"/>
<dbReference type="CDD" id="cd00090">
    <property type="entry name" value="HTH_ARSR"/>
    <property type="match status" value="1"/>
</dbReference>
<dbReference type="Gene3D" id="1.10.10.10">
    <property type="entry name" value="Winged helix-like DNA-binding domain superfamily/Winged helix DNA-binding domain"/>
    <property type="match status" value="1"/>
</dbReference>
<sequence>MVTIVETYLKENIDEDINIKPWLKNGNFPIFLRDSYNFYEMTILGTQCVLLEVIAEMPSIDQLQKHLKQIKNLTNCQIVLFYKDITRYRRKSLIKNKISFVIEDGQMYLPFLGLDLKKAQEYFVEEIKEFTTPTQIAYLYFLYNREEVVNTTEFAKKLGLNKMTASRALNDLYNLNLIRYEIGGKTGRSKEYKRISDPDYFLRGREYLKTPVRRIIYAESKPLGALTAGLDALAVLSMINPSGHSIIAIEKNKLDENQIEIVKNKDFIKDKKLVEIELWDYDPRLFSNSSNVDILSLYASLKDETDERVEQALEDVLRGELWYTD</sequence>
<dbReference type="RefSeq" id="WP_079589214.1">
    <property type="nucleotide sequence ID" value="NZ_FUYN01000002.1"/>
</dbReference>
<dbReference type="InterPro" id="IPR036388">
    <property type="entry name" value="WH-like_DNA-bd_sf"/>
</dbReference>
<evidence type="ECO:0000313" key="3">
    <source>
        <dbReference type="Proteomes" id="UP000243406"/>
    </source>
</evidence>
<dbReference type="Pfam" id="PF12802">
    <property type="entry name" value="MarR_2"/>
    <property type="match status" value="1"/>
</dbReference>
<feature type="domain" description="HTH marR-type" evidence="1">
    <location>
        <begin position="132"/>
        <end position="188"/>
    </location>
</feature>
<dbReference type="Proteomes" id="UP000243406">
    <property type="component" value="Unassembled WGS sequence"/>
</dbReference>
<dbReference type="InterPro" id="IPR036390">
    <property type="entry name" value="WH_DNA-bd_sf"/>
</dbReference>